<comment type="caution">
    <text evidence="1">The sequence shown here is derived from an EMBL/GenBank/DDBJ whole genome shotgun (WGS) entry which is preliminary data.</text>
</comment>
<protein>
    <submittedName>
        <fullName evidence="1">Uncharacterized protein</fullName>
    </submittedName>
</protein>
<dbReference type="Proteomes" id="UP001595973">
    <property type="component" value="Unassembled WGS sequence"/>
</dbReference>
<organism evidence="1 2">
    <name type="scientific">Seohaeicola nanhaiensis</name>
    <dbReference type="NCBI Taxonomy" id="1387282"/>
    <lineage>
        <taxon>Bacteria</taxon>
        <taxon>Pseudomonadati</taxon>
        <taxon>Pseudomonadota</taxon>
        <taxon>Alphaproteobacteria</taxon>
        <taxon>Rhodobacterales</taxon>
        <taxon>Roseobacteraceae</taxon>
        <taxon>Seohaeicola</taxon>
    </lineage>
</organism>
<name>A0ABV9KHK2_9RHOB</name>
<accession>A0ABV9KHK2</accession>
<reference evidence="2" key="1">
    <citation type="journal article" date="2019" name="Int. J. Syst. Evol. Microbiol.">
        <title>The Global Catalogue of Microorganisms (GCM) 10K type strain sequencing project: providing services to taxonomists for standard genome sequencing and annotation.</title>
        <authorList>
            <consortium name="The Broad Institute Genomics Platform"/>
            <consortium name="The Broad Institute Genome Sequencing Center for Infectious Disease"/>
            <person name="Wu L."/>
            <person name="Ma J."/>
        </authorList>
    </citation>
    <scope>NUCLEOTIDE SEQUENCE [LARGE SCALE GENOMIC DNA]</scope>
    <source>
        <strain evidence="2">CGMCC 4.7283</strain>
    </source>
</reference>
<gene>
    <name evidence="1" type="ORF">ACFO5X_12795</name>
</gene>
<dbReference type="EMBL" id="JBHSGI010000012">
    <property type="protein sequence ID" value="MFC4669433.1"/>
    <property type="molecule type" value="Genomic_DNA"/>
</dbReference>
<sequence length="166" mass="18393">MAHEMFLLFGALHVSTSSLISSIRPTLLPGRVSLQQAGNSLDEETNFRWIADEVSKLERELSDRSLVVDAVRKPEQVLALREQTTLNITHVHLVASYDHLVHRHRLRSRDIDAGQEYDTIVKDASESYQSELADVSDLKLDAEVASPSQLAAKVLSFLNGAATETA</sequence>
<dbReference type="Gene3D" id="3.40.50.300">
    <property type="entry name" value="P-loop containing nucleotide triphosphate hydrolases"/>
    <property type="match status" value="1"/>
</dbReference>
<evidence type="ECO:0000313" key="1">
    <source>
        <dbReference type="EMBL" id="MFC4669433.1"/>
    </source>
</evidence>
<proteinExistence type="predicted"/>
<keyword evidence="2" id="KW-1185">Reference proteome</keyword>
<dbReference type="RefSeq" id="WP_380717863.1">
    <property type="nucleotide sequence ID" value="NZ_JBHSGI010000012.1"/>
</dbReference>
<dbReference type="InterPro" id="IPR027417">
    <property type="entry name" value="P-loop_NTPase"/>
</dbReference>
<evidence type="ECO:0000313" key="2">
    <source>
        <dbReference type="Proteomes" id="UP001595973"/>
    </source>
</evidence>
<dbReference type="SUPFAM" id="SSF52540">
    <property type="entry name" value="P-loop containing nucleoside triphosphate hydrolases"/>
    <property type="match status" value="1"/>
</dbReference>